<dbReference type="PROSITE" id="PS50109">
    <property type="entry name" value="HIS_KIN"/>
    <property type="match status" value="1"/>
</dbReference>
<dbReference type="InterPro" id="IPR005467">
    <property type="entry name" value="His_kinase_dom"/>
</dbReference>
<keyword evidence="4" id="KW-0597">Phosphoprotein</keyword>
<protein>
    <recommendedName>
        <fullName evidence="3">histidine kinase</fullName>
        <ecNumber evidence="3">2.7.13.3</ecNumber>
    </recommendedName>
</protein>
<dbReference type="AlphaFoldDB" id="A0A318H545"/>
<evidence type="ECO:0000256" key="12">
    <source>
        <dbReference type="ARBA" id="ARBA00023136"/>
    </source>
</evidence>
<keyword evidence="10 13" id="KW-1133">Transmembrane helix</keyword>
<feature type="transmembrane region" description="Helical" evidence="13">
    <location>
        <begin position="6"/>
        <end position="24"/>
    </location>
</feature>
<dbReference type="Gene3D" id="3.30.450.20">
    <property type="entry name" value="PAS domain"/>
    <property type="match status" value="3"/>
</dbReference>
<dbReference type="GO" id="GO:0000156">
    <property type="term" value="F:phosphorelay response regulator activity"/>
    <property type="evidence" value="ECO:0007669"/>
    <property type="project" value="TreeGrafter"/>
</dbReference>
<dbReference type="Pfam" id="PF00512">
    <property type="entry name" value="HisKA"/>
    <property type="match status" value="1"/>
</dbReference>
<evidence type="ECO:0000256" key="4">
    <source>
        <dbReference type="ARBA" id="ARBA00022553"/>
    </source>
</evidence>
<dbReference type="SUPFAM" id="SSF55874">
    <property type="entry name" value="ATPase domain of HSP90 chaperone/DNA topoisomerase II/histidine kinase"/>
    <property type="match status" value="1"/>
</dbReference>
<dbReference type="Gene3D" id="3.30.565.10">
    <property type="entry name" value="Histidine kinase-like ATPase, C-terminal domain"/>
    <property type="match status" value="1"/>
</dbReference>
<evidence type="ECO:0000256" key="7">
    <source>
        <dbReference type="ARBA" id="ARBA00022741"/>
    </source>
</evidence>
<dbReference type="SMART" id="SM00086">
    <property type="entry name" value="PAC"/>
    <property type="match status" value="2"/>
</dbReference>
<dbReference type="NCBIfam" id="TIGR00229">
    <property type="entry name" value="sensory_box"/>
    <property type="match status" value="3"/>
</dbReference>
<dbReference type="OrthoDB" id="9810730at2"/>
<dbReference type="InterPro" id="IPR036890">
    <property type="entry name" value="HATPase_C_sf"/>
</dbReference>
<dbReference type="Pfam" id="PF00989">
    <property type="entry name" value="PAS"/>
    <property type="match status" value="2"/>
</dbReference>
<dbReference type="CDD" id="cd00075">
    <property type="entry name" value="HATPase"/>
    <property type="match status" value="1"/>
</dbReference>
<keyword evidence="12 13" id="KW-0472">Membrane</keyword>
<dbReference type="FunFam" id="1.10.287.130:FF:000001">
    <property type="entry name" value="Two-component sensor histidine kinase"/>
    <property type="match status" value="1"/>
</dbReference>
<dbReference type="PROSITE" id="PS50113">
    <property type="entry name" value="PAC"/>
    <property type="match status" value="1"/>
</dbReference>
<feature type="domain" description="PAC" evidence="16">
    <location>
        <begin position="237"/>
        <end position="289"/>
    </location>
</feature>
<reference evidence="17 18" key="1">
    <citation type="submission" date="2018-05" db="EMBL/GenBank/DDBJ databases">
        <title>Genomic Encyclopedia of Type Strains, Phase IV (KMG-IV): sequencing the most valuable type-strain genomes for metagenomic binning, comparative biology and taxonomic classification.</title>
        <authorList>
            <person name="Goeker M."/>
        </authorList>
    </citation>
    <scope>NUCLEOTIDE SEQUENCE [LARGE SCALE GENOMIC DNA]</scope>
    <source>
        <strain evidence="17 18">DSM 566</strain>
    </source>
</reference>
<dbReference type="GO" id="GO:0000155">
    <property type="term" value="F:phosphorelay sensor kinase activity"/>
    <property type="evidence" value="ECO:0007669"/>
    <property type="project" value="InterPro"/>
</dbReference>
<dbReference type="Pfam" id="PF13426">
    <property type="entry name" value="PAS_9"/>
    <property type="match status" value="1"/>
</dbReference>
<dbReference type="SUPFAM" id="SSF55785">
    <property type="entry name" value="PYP-like sensor domain (PAS domain)"/>
    <property type="match status" value="3"/>
</dbReference>
<accession>A0A318H545</accession>
<dbReference type="GO" id="GO:0016020">
    <property type="term" value="C:membrane"/>
    <property type="evidence" value="ECO:0007669"/>
    <property type="project" value="UniProtKB-SubCell"/>
</dbReference>
<dbReference type="SMART" id="SM00388">
    <property type="entry name" value="HisKA"/>
    <property type="match status" value="1"/>
</dbReference>
<dbReference type="InterPro" id="IPR035965">
    <property type="entry name" value="PAS-like_dom_sf"/>
</dbReference>
<dbReference type="EMBL" id="QJJS01000006">
    <property type="protein sequence ID" value="PXW96520.1"/>
    <property type="molecule type" value="Genomic_DNA"/>
</dbReference>
<evidence type="ECO:0000256" key="2">
    <source>
        <dbReference type="ARBA" id="ARBA00004141"/>
    </source>
</evidence>
<dbReference type="SMART" id="SM00091">
    <property type="entry name" value="PAS"/>
    <property type="match status" value="3"/>
</dbReference>
<dbReference type="GO" id="GO:0007234">
    <property type="term" value="P:osmosensory signaling via phosphorelay pathway"/>
    <property type="evidence" value="ECO:0007669"/>
    <property type="project" value="TreeGrafter"/>
</dbReference>
<dbReference type="Proteomes" id="UP000247811">
    <property type="component" value="Unassembled WGS sequence"/>
</dbReference>
<dbReference type="InterPro" id="IPR004358">
    <property type="entry name" value="Sig_transdc_His_kin-like_C"/>
</dbReference>
<sequence>MDVSTLTLGLLIGVVLTWFVTSLLRLQDDRRSQAAARASGEIFTAAIVEAAPDAMVATNAAGEIAWANEASSSIFGRSGDELRGLRLCEVLPAFEGRLMERWMSDHGINGRVIAHETVGQRVDGTRFPCAVSGSVMRLGDERCFTFVVRDTTDSRWAEQELLLRERALESAADGITILSMELPGEPIIFANPAFCGITGYSHDEVIGRAFGFLYGDGPDARAAMQEIRRAMAARVATRVVVSLLRKDGVLSWNELRLAPVVREDGRMTHYVGVHVDITERMAQEEMLRLRTERLNTIFDLSPDGFVAQDEQGLVRIVNPAFERMTGLPAHELLGQSRDLLEDRLAAICRGTESADAGAAGGDSQMLGEAGAMPVRTFGGELLHLASPAPRTLLRRVRRSQGTGHETVMYFRDMTREFEVDRMKSEFLSMAAHELRTPMASIFGFTELLLKRKFDEVRRQDMLATIHRQAGVLVNLVNELLDLARIEARRGKDFHRSVQPLVPILENTLAGILVHNDPRKVQVSWSDEDAGVLVNVDAEKLAQAVLNVVSNAYKYSSDGDIGLQLLRRDHDGIGVCVTDQGMGMTPEQLGRVFERFFRADTSGNIPGTGLGMTIVKEILELMDGQVEVHSEHGRGTRVTLWLRTAAPAPEPVGDPAPALARA</sequence>
<feature type="domain" description="PAS" evidence="15">
    <location>
        <begin position="290"/>
        <end position="341"/>
    </location>
</feature>
<dbReference type="InterPro" id="IPR000014">
    <property type="entry name" value="PAS"/>
</dbReference>
<feature type="domain" description="PAS" evidence="15">
    <location>
        <begin position="165"/>
        <end position="234"/>
    </location>
</feature>
<organism evidence="17 18">
    <name type="scientific">Sphaerotilus hippei</name>
    <dbReference type="NCBI Taxonomy" id="744406"/>
    <lineage>
        <taxon>Bacteria</taxon>
        <taxon>Pseudomonadati</taxon>
        <taxon>Pseudomonadota</taxon>
        <taxon>Betaproteobacteria</taxon>
        <taxon>Burkholderiales</taxon>
        <taxon>Sphaerotilaceae</taxon>
        <taxon>Sphaerotilus</taxon>
    </lineage>
</organism>
<name>A0A318H545_9BURK</name>
<evidence type="ECO:0000313" key="18">
    <source>
        <dbReference type="Proteomes" id="UP000247811"/>
    </source>
</evidence>
<proteinExistence type="predicted"/>
<dbReference type="Pfam" id="PF02518">
    <property type="entry name" value="HATPase_c"/>
    <property type="match status" value="1"/>
</dbReference>
<keyword evidence="11" id="KW-0902">Two-component regulatory system</keyword>
<dbReference type="InterPro" id="IPR003594">
    <property type="entry name" value="HATPase_dom"/>
</dbReference>
<comment type="caution">
    <text evidence="17">The sequence shown here is derived from an EMBL/GenBank/DDBJ whole genome shotgun (WGS) entry which is preliminary data.</text>
</comment>
<dbReference type="GO" id="GO:0030295">
    <property type="term" value="F:protein kinase activator activity"/>
    <property type="evidence" value="ECO:0007669"/>
    <property type="project" value="TreeGrafter"/>
</dbReference>
<dbReference type="InterPro" id="IPR003661">
    <property type="entry name" value="HisK_dim/P_dom"/>
</dbReference>
<comment type="catalytic activity">
    <reaction evidence="1">
        <text>ATP + protein L-histidine = ADP + protein N-phospho-L-histidine.</text>
        <dbReference type="EC" id="2.7.13.3"/>
    </reaction>
</comment>
<dbReference type="GO" id="GO:0005524">
    <property type="term" value="F:ATP binding"/>
    <property type="evidence" value="ECO:0007669"/>
    <property type="project" value="UniProtKB-KW"/>
</dbReference>
<keyword evidence="18" id="KW-1185">Reference proteome</keyword>
<evidence type="ECO:0000259" key="15">
    <source>
        <dbReference type="PROSITE" id="PS50112"/>
    </source>
</evidence>
<evidence type="ECO:0000259" key="14">
    <source>
        <dbReference type="PROSITE" id="PS50109"/>
    </source>
</evidence>
<dbReference type="RefSeq" id="WP_110400354.1">
    <property type="nucleotide sequence ID" value="NZ_QJJS01000006.1"/>
</dbReference>
<dbReference type="CDD" id="cd00082">
    <property type="entry name" value="HisKA"/>
    <property type="match status" value="1"/>
</dbReference>
<dbReference type="InterPro" id="IPR036097">
    <property type="entry name" value="HisK_dim/P_sf"/>
</dbReference>
<dbReference type="CDD" id="cd00130">
    <property type="entry name" value="PAS"/>
    <property type="match status" value="3"/>
</dbReference>
<dbReference type="InterPro" id="IPR013767">
    <property type="entry name" value="PAS_fold"/>
</dbReference>
<feature type="domain" description="Histidine kinase" evidence="14">
    <location>
        <begin position="429"/>
        <end position="645"/>
    </location>
</feature>
<dbReference type="EC" id="2.7.13.3" evidence="3"/>
<dbReference type="InterPro" id="IPR001610">
    <property type="entry name" value="PAC"/>
</dbReference>
<dbReference type="GO" id="GO:0006355">
    <property type="term" value="P:regulation of DNA-templated transcription"/>
    <property type="evidence" value="ECO:0007669"/>
    <property type="project" value="InterPro"/>
</dbReference>
<keyword evidence="8" id="KW-0418">Kinase</keyword>
<evidence type="ECO:0000256" key="8">
    <source>
        <dbReference type="ARBA" id="ARBA00022777"/>
    </source>
</evidence>
<dbReference type="PANTHER" id="PTHR42878:SF7">
    <property type="entry name" value="SENSOR HISTIDINE KINASE GLRK"/>
    <property type="match status" value="1"/>
</dbReference>
<dbReference type="SMART" id="SM00387">
    <property type="entry name" value="HATPase_c"/>
    <property type="match status" value="1"/>
</dbReference>
<evidence type="ECO:0000256" key="1">
    <source>
        <dbReference type="ARBA" id="ARBA00000085"/>
    </source>
</evidence>
<dbReference type="InterPro" id="IPR050351">
    <property type="entry name" value="BphY/WalK/GraS-like"/>
</dbReference>
<keyword evidence="9" id="KW-0067">ATP-binding</keyword>
<dbReference type="SUPFAM" id="SSF47384">
    <property type="entry name" value="Homodimeric domain of signal transducing histidine kinase"/>
    <property type="match status" value="1"/>
</dbReference>
<evidence type="ECO:0000256" key="11">
    <source>
        <dbReference type="ARBA" id="ARBA00023012"/>
    </source>
</evidence>
<comment type="subcellular location">
    <subcellularLocation>
        <location evidence="2">Membrane</location>
        <topology evidence="2">Multi-pass membrane protein</topology>
    </subcellularLocation>
</comment>
<keyword evidence="6 13" id="KW-0812">Transmembrane</keyword>
<evidence type="ECO:0000256" key="9">
    <source>
        <dbReference type="ARBA" id="ARBA00022840"/>
    </source>
</evidence>
<dbReference type="PROSITE" id="PS50112">
    <property type="entry name" value="PAS"/>
    <property type="match status" value="3"/>
</dbReference>
<keyword evidence="5" id="KW-0808">Transferase</keyword>
<evidence type="ECO:0000256" key="3">
    <source>
        <dbReference type="ARBA" id="ARBA00012438"/>
    </source>
</evidence>
<evidence type="ECO:0000256" key="5">
    <source>
        <dbReference type="ARBA" id="ARBA00022679"/>
    </source>
</evidence>
<evidence type="ECO:0000256" key="6">
    <source>
        <dbReference type="ARBA" id="ARBA00022692"/>
    </source>
</evidence>
<dbReference type="InterPro" id="IPR000700">
    <property type="entry name" value="PAS-assoc_C"/>
</dbReference>
<dbReference type="Gene3D" id="1.10.287.130">
    <property type="match status" value="1"/>
</dbReference>
<evidence type="ECO:0000313" key="17">
    <source>
        <dbReference type="EMBL" id="PXW96520.1"/>
    </source>
</evidence>
<evidence type="ECO:0000256" key="13">
    <source>
        <dbReference type="SAM" id="Phobius"/>
    </source>
</evidence>
<dbReference type="PANTHER" id="PTHR42878">
    <property type="entry name" value="TWO-COMPONENT HISTIDINE KINASE"/>
    <property type="match status" value="1"/>
</dbReference>
<evidence type="ECO:0000259" key="16">
    <source>
        <dbReference type="PROSITE" id="PS50113"/>
    </source>
</evidence>
<evidence type="ECO:0000256" key="10">
    <source>
        <dbReference type="ARBA" id="ARBA00022989"/>
    </source>
</evidence>
<dbReference type="PRINTS" id="PR00344">
    <property type="entry name" value="BCTRLSENSOR"/>
</dbReference>
<gene>
    <name evidence="17" type="ORF">C7444_10638</name>
</gene>
<keyword evidence="7" id="KW-0547">Nucleotide-binding</keyword>
<feature type="domain" description="PAS" evidence="15">
    <location>
        <begin position="40"/>
        <end position="84"/>
    </location>
</feature>